<dbReference type="AlphaFoldDB" id="A0A0P4VPS6"/>
<accession>A0A0P4VPS6</accession>
<organism evidence="3">
    <name type="scientific">Scylla olivacea</name>
    <name type="common">Orange mud crab</name>
    <name type="synonym">Cancer olivacea</name>
    <dbReference type="NCBI Taxonomy" id="85551"/>
    <lineage>
        <taxon>Eukaryota</taxon>
        <taxon>Metazoa</taxon>
        <taxon>Ecdysozoa</taxon>
        <taxon>Arthropoda</taxon>
        <taxon>Crustacea</taxon>
        <taxon>Multicrustacea</taxon>
        <taxon>Malacostraca</taxon>
        <taxon>Eumalacostraca</taxon>
        <taxon>Eucarida</taxon>
        <taxon>Decapoda</taxon>
        <taxon>Pleocyemata</taxon>
        <taxon>Brachyura</taxon>
        <taxon>Eubrachyura</taxon>
        <taxon>Portunoidea</taxon>
        <taxon>Portunidae</taxon>
        <taxon>Portuninae</taxon>
        <taxon>Scylla</taxon>
    </lineage>
</organism>
<evidence type="ECO:0000256" key="1">
    <source>
        <dbReference type="SAM" id="SignalP"/>
    </source>
</evidence>
<feature type="domain" description="Reverse transcriptase" evidence="2">
    <location>
        <begin position="1"/>
        <end position="162"/>
    </location>
</feature>
<dbReference type="Pfam" id="PF00078">
    <property type="entry name" value="RVT_1"/>
    <property type="match status" value="1"/>
</dbReference>
<dbReference type="PROSITE" id="PS50878">
    <property type="entry name" value="RT_POL"/>
    <property type="match status" value="1"/>
</dbReference>
<proteinExistence type="predicted"/>
<dbReference type="EMBL" id="GDRN01110516">
    <property type="protein sequence ID" value="JAI56903.1"/>
    <property type="molecule type" value="Transcribed_RNA"/>
</dbReference>
<protein>
    <recommendedName>
        <fullName evidence="2">Reverse transcriptase domain-containing protein</fullName>
    </recommendedName>
</protein>
<reference evidence="3" key="1">
    <citation type="submission" date="2015-09" db="EMBL/GenBank/DDBJ databases">
        <title>Scylla olivacea transcriptome.</title>
        <authorList>
            <person name="Ikhwanuddin M."/>
        </authorList>
    </citation>
    <scope>NUCLEOTIDE SEQUENCE</scope>
</reference>
<sequence>MWHHGLIAKLNSMGVRCHLLLLLQDNLRGRYLRVVVNGHSSNEHPISASVPQGSVLGPLLWNAFFNDLLHLIPEAHAFADNCTLTFPCDNDEPRKTIAHINQVLQTTVSWDRRWQVDLASEKTQVLLVSRRHRTLDTPIPAILLDGRPLSLLTSISILGVEVNGTLSFTGHVKTIARRAAGKLTCIRRVSHLLDSQGITALYAAQVRSLMEYATLTWSCCPPSYLGLLNKVQNRVQCLIRLKAPPDQPPPSMQPLQQRRDVAGLYVLYKTQKQCAPHLDALRLPWAQPHGHTTRAAITRNFQLIIPFAKTETFLRSFFPRYTRIWNKLLQQTQDHCTNSLNTFKSAVND</sequence>
<keyword evidence="1" id="KW-0732">Signal</keyword>
<dbReference type="InterPro" id="IPR000477">
    <property type="entry name" value="RT_dom"/>
</dbReference>
<evidence type="ECO:0000313" key="3">
    <source>
        <dbReference type="EMBL" id="JAI56903.1"/>
    </source>
</evidence>
<feature type="chain" id="PRO_5006069964" description="Reverse transcriptase domain-containing protein" evidence="1">
    <location>
        <begin position="18"/>
        <end position="349"/>
    </location>
</feature>
<name>A0A0P4VPS6_SCYOL</name>
<dbReference type="PANTHER" id="PTHR33332">
    <property type="entry name" value="REVERSE TRANSCRIPTASE DOMAIN-CONTAINING PROTEIN"/>
    <property type="match status" value="1"/>
</dbReference>
<evidence type="ECO:0000259" key="2">
    <source>
        <dbReference type="PROSITE" id="PS50878"/>
    </source>
</evidence>
<feature type="signal peptide" evidence="1">
    <location>
        <begin position="1"/>
        <end position="17"/>
    </location>
</feature>